<dbReference type="PRINTS" id="PR00455">
    <property type="entry name" value="HTHTETR"/>
</dbReference>
<accession>U5XNC6</accession>
<name>U5XNC6_9SPHN</name>
<dbReference type="AlphaFoldDB" id="U5XNC6"/>
<dbReference type="Gene3D" id="1.10.357.10">
    <property type="entry name" value="Tetracycline Repressor, domain 2"/>
    <property type="match status" value="1"/>
</dbReference>
<feature type="DNA-binding region" description="H-T-H motif" evidence="2">
    <location>
        <begin position="41"/>
        <end position="60"/>
    </location>
</feature>
<keyword evidence="1 2" id="KW-0238">DNA-binding</keyword>
<dbReference type="PROSITE" id="PS50977">
    <property type="entry name" value="HTH_TETR_2"/>
    <property type="match status" value="1"/>
</dbReference>
<evidence type="ECO:0000313" key="4">
    <source>
        <dbReference type="EMBL" id="AGZ63487.1"/>
    </source>
</evidence>
<reference evidence="4" key="1">
    <citation type="submission" date="2014-03" db="EMBL/GenBank/DDBJ databases">
        <title>Genes involved in degradation of PAHs in Sphingobium sp. strain PNB.</title>
        <authorList>
            <person name="Khara P."/>
            <person name="Roy M."/>
            <person name="Chakraborty J."/>
            <person name="Dutta T.K."/>
        </authorList>
    </citation>
    <scope>NUCLEOTIDE SEQUENCE</scope>
    <source>
        <strain evidence="4">PNB</strain>
    </source>
</reference>
<dbReference type="InterPro" id="IPR009057">
    <property type="entry name" value="Homeodomain-like_sf"/>
</dbReference>
<dbReference type="EMBL" id="KF483794">
    <property type="protein sequence ID" value="AGZ63487.1"/>
    <property type="molecule type" value="Genomic_DNA"/>
</dbReference>
<sequence>MRQKNVLSISSKRELKKSARRKNIVNVAMNAFLESGYDNVTMSDISSILGGSKSTLWQYFDHKEDIAVAAIELKVQLFRNFLDLDISECSSITSMLNLSSKRFCHFLMRDDTIEIERIIIINNRRIPKLGNIFYSNTFLYFRDQVSLFLANSLYDEDPDDAAMLLLDLCTSGFNRRLILELRHANNILADQIADRAVQIFMKIYHKCLVRHHAD</sequence>
<evidence type="ECO:0000256" key="2">
    <source>
        <dbReference type="PROSITE-ProRule" id="PRU00335"/>
    </source>
</evidence>
<dbReference type="InterPro" id="IPR001647">
    <property type="entry name" value="HTH_TetR"/>
</dbReference>
<protein>
    <submittedName>
        <fullName evidence="4">TetR family transcriptional regulator</fullName>
    </submittedName>
</protein>
<dbReference type="Pfam" id="PF14246">
    <property type="entry name" value="TetR_C_7"/>
    <property type="match status" value="1"/>
</dbReference>
<proteinExistence type="predicted"/>
<organism evidence="4">
    <name type="scientific">Sphingobium sp. PNB</name>
    <dbReference type="NCBI Taxonomy" id="863934"/>
    <lineage>
        <taxon>Bacteria</taxon>
        <taxon>Pseudomonadati</taxon>
        <taxon>Pseudomonadota</taxon>
        <taxon>Alphaproteobacteria</taxon>
        <taxon>Sphingomonadales</taxon>
        <taxon>Sphingomonadaceae</taxon>
        <taxon>Sphingobium</taxon>
    </lineage>
</organism>
<evidence type="ECO:0000256" key="1">
    <source>
        <dbReference type="ARBA" id="ARBA00023125"/>
    </source>
</evidence>
<feature type="domain" description="HTH tetR-type" evidence="3">
    <location>
        <begin position="18"/>
        <end position="78"/>
    </location>
</feature>
<dbReference type="InterPro" id="IPR039536">
    <property type="entry name" value="TetR_C_Proteobacteria"/>
</dbReference>
<dbReference type="Pfam" id="PF00440">
    <property type="entry name" value="TetR_N"/>
    <property type="match status" value="1"/>
</dbReference>
<dbReference type="GO" id="GO:0003677">
    <property type="term" value="F:DNA binding"/>
    <property type="evidence" value="ECO:0007669"/>
    <property type="project" value="UniProtKB-UniRule"/>
</dbReference>
<dbReference type="Gene3D" id="1.10.10.60">
    <property type="entry name" value="Homeodomain-like"/>
    <property type="match status" value="1"/>
</dbReference>
<dbReference type="SUPFAM" id="SSF46689">
    <property type="entry name" value="Homeodomain-like"/>
    <property type="match status" value="1"/>
</dbReference>
<evidence type="ECO:0000259" key="3">
    <source>
        <dbReference type="PROSITE" id="PS50977"/>
    </source>
</evidence>